<dbReference type="CDD" id="cd06261">
    <property type="entry name" value="TM_PBP2"/>
    <property type="match status" value="1"/>
</dbReference>
<comment type="subcellular location">
    <subcellularLocation>
        <location evidence="1 7">Cell membrane</location>
        <topology evidence="1 7">Multi-pass membrane protein</topology>
    </subcellularLocation>
</comment>
<evidence type="ECO:0000256" key="2">
    <source>
        <dbReference type="ARBA" id="ARBA00022448"/>
    </source>
</evidence>
<keyword evidence="4 7" id="KW-0812">Transmembrane</keyword>
<keyword evidence="6 7" id="KW-0472">Membrane</keyword>
<accession>A0A830GR47</accession>
<comment type="caution">
    <text evidence="9">The sequence shown here is derived from an EMBL/GenBank/DDBJ whole genome shotgun (WGS) entry which is preliminary data.</text>
</comment>
<dbReference type="Gene3D" id="1.10.3720.10">
    <property type="entry name" value="MetI-like"/>
    <property type="match status" value="1"/>
</dbReference>
<dbReference type="GO" id="GO:0005886">
    <property type="term" value="C:plasma membrane"/>
    <property type="evidence" value="ECO:0007669"/>
    <property type="project" value="UniProtKB-SubCell"/>
</dbReference>
<dbReference type="PROSITE" id="PS50928">
    <property type="entry name" value="ABC_TM1"/>
    <property type="match status" value="1"/>
</dbReference>
<dbReference type="GO" id="GO:0055085">
    <property type="term" value="P:transmembrane transport"/>
    <property type="evidence" value="ECO:0007669"/>
    <property type="project" value="InterPro"/>
</dbReference>
<organism evidence="9 10">
    <name type="scientific">Haloarcula pellucida</name>
    <dbReference type="NCBI Taxonomy" id="1427151"/>
    <lineage>
        <taxon>Archaea</taxon>
        <taxon>Methanobacteriati</taxon>
        <taxon>Methanobacteriota</taxon>
        <taxon>Stenosarchaea group</taxon>
        <taxon>Halobacteria</taxon>
        <taxon>Halobacteriales</taxon>
        <taxon>Haloarculaceae</taxon>
        <taxon>Haloarcula</taxon>
    </lineage>
</organism>
<evidence type="ECO:0000256" key="3">
    <source>
        <dbReference type="ARBA" id="ARBA00022475"/>
    </source>
</evidence>
<keyword evidence="5 7" id="KW-1133">Transmembrane helix</keyword>
<evidence type="ECO:0000256" key="7">
    <source>
        <dbReference type="RuleBase" id="RU363032"/>
    </source>
</evidence>
<evidence type="ECO:0000313" key="9">
    <source>
        <dbReference type="EMBL" id="GGO01575.1"/>
    </source>
</evidence>
<feature type="domain" description="ABC transmembrane type-1" evidence="8">
    <location>
        <begin position="49"/>
        <end position="253"/>
    </location>
</feature>
<evidence type="ECO:0000256" key="1">
    <source>
        <dbReference type="ARBA" id="ARBA00004651"/>
    </source>
</evidence>
<dbReference type="InterPro" id="IPR035906">
    <property type="entry name" value="MetI-like_sf"/>
</dbReference>
<evidence type="ECO:0000259" key="8">
    <source>
        <dbReference type="PROSITE" id="PS50928"/>
    </source>
</evidence>
<evidence type="ECO:0000256" key="5">
    <source>
        <dbReference type="ARBA" id="ARBA00022989"/>
    </source>
</evidence>
<dbReference type="AlphaFoldDB" id="A0A830GR47"/>
<dbReference type="Proteomes" id="UP000605784">
    <property type="component" value="Unassembled WGS sequence"/>
</dbReference>
<feature type="transmembrane region" description="Helical" evidence="7">
    <location>
        <begin position="85"/>
        <end position="105"/>
    </location>
</feature>
<reference evidence="9" key="2">
    <citation type="submission" date="2020-09" db="EMBL/GenBank/DDBJ databases">
        <authorList>
            <person name="Sun Q."/>
            <person name="Ohkuma M."/>
        </authorList>
    </citation>
    <scope>NUCLEOTIDE SEQUENCE</scope>
    <source>
        <strain evidence="9">JCM 17820</strain>
    </source>
</reference>
<dbReference type="PANTHER" id="PTHR32243">
    <property type="entry name" value="MALTOSE TRANSPORT SYSTEM PERMEASE-RELATED"/>
    <property type="match status" value="1"/>
</dbReference>
<gene>
    <name evidence="9" type="primary">sugB</name>
    <name evidence="9" type="ORF">GCM10009030_35390</name>
</gene>
<dbReference type="Pfam" id="PF00528">
    <property type="entry name" value="BPD_transp_1"/>
    <property type="match status" value="1"/>
</dbReference>
<name>A0A830GR47_9EURY</name>
<dbReference type="SUPFAM" id="SSF161098">
    <property type="entry name" value="MetI-like"/>
    <property type="match status" value="1"/>
</dbReference>
<keyword evidence="3" id="KW-1003">Cell membrane</keyword>
<keyword evidence="2 7" id="KW-0813">Transport</keyword>
<sequence>MTLFPIYWLLVTALTPHYLVWGHVGVVPPAVSSEGFAMAFRRVDWVLAFANSLGIALLTTGLVLCVAVPAAYAFGRLEFPGRRPLFAAVLFLAVFPPQSIAIPLYELFVTPIPGLSESAPTVYQTPAAVVLPISAFAMPLSLGLLTVFFAGIPDDLEDAARIAGATRVQALWRVVVPLARPGIVSVATLVFVAAYTEQFFTLFMTVGDGAVETTVQLEIYNIYNPFWALAYPNLLAAAGLIGLIPSFLVLLFVSGNLDGWLSAWGAATN</sequence>
<feature type="transmembrane region" description="Helical" evidence="7">
    <location>
        <begin position="171"/>
        <end position="195"/>
    </location>
</feature>
<evidence type="ECO:0000313" key="10">
    <source>
        <dbReference type="Proteomes" id="UP000605784"/>
    </source>
</evidence>
<protein>
    <submittedName>
        <fullName evidence="9">Trehalose ABC transporter permease</fullName>
    </submittedName>
</protein>
<dbReference type="InterPro" id="IPR000515">
    <property type="entry name" value="MetI-like"/>
</dbReference>
<feature type="transmembrane region" description="Helical" evidence="7">
    <location>
        <begin position="234"/>
        <end position="253"/>
    </location>
</feature>
<evidence type="ECO:0000256" key="6">
    <source>
        <dbReference type="ARBA" id="ARBA00023136"/>
    </source>
</evidence>
<evidence type="ECO:0000256" key="4">
    <source>
        <dbReference type="ARBA" id="ARBA00022692"/>
    </source>
</evidence>
<comment type="similarity">
    <text evidence="7">Belongs to the binding-protein-dependent transport system permease family.</text>
</comment>
<proteinExistence type="inferred from homology"/>
<reference evidence="9" key="1">
    <citation type="journal article" date="2014" name="Int. J. Syst. Evol. Microbiol.">
        <title>Complete genome sequence of Corynebacterium casei LMG S-19264T (=DSM 44701T), isolated from a smear-ripened cheese.</title>
        <authorList>
            <consortium name="US DOE Joint Genome Institute (JGI-PGF)"/>
            <person name="Walter F."/>
            <person name="Albersmeier A."/>
            <person name="Kalinowski J."/>
            <person name="Ruckert C."/>
        </authorList>
    </citation>
    <scope>NUCLEOTIDE SEQUENCE</scope>
    <source>
        <strain evidence="9">JCM 17820</strain>
    </source>
</reference>
<feature type="transmembrane region" description="Helical" evidence="7">
    <location>
        <begin position="125"/>
        <end position="150"/>
    </location>
</feature>
<feature type="transmembrane region" description="Helical" evidence="7">
    <location>
        <begin position="46"/>
        <end position="73"/>
    </location>
</feature>
<dbReference type="EMBL" id="BMOU01000006">
    <property type="protein sequence ID" value="GGO01575.1"/>
    <property type="molecule type" value="Genomic_DNA"/>
</dbReference>
<dbReference type="InterPro" id="IPR050901">
    <property type="entry name" value="BP-dep_ABC_trans_perm"/>
</dbReference>
<dbReference type="PANTHER" id="PTHR32243:SF18">
    <property type="entry name" value="INNER MEMBRANE ABC TRANSPORTER PERMEASE PROTEIN YCJP"/>
    <property type="match status" value="1"/>
</dbReference>
<keyword evidence="10" id="KW-1185">Reference proteome</keyword>